<accession>A0A2P2P3M3</accession>
<organism evidence="1">
    <name type="scientific">Rhizophora mucronata</name>
    <name type="common">Asiatic mangrove</name>
    <dbReference type="NCBI Taxonomy" id="61149"/>
    <lineage>
        <taxon>Eukaryota</taxon>
        <taxon>Viridiplantae</taxon>
        <taxon>Streptophyta</taxon>
        <taxon>Embryophyta</taxon>
        <taxon>Tracheophyta</taxon>
        <taxon>Spermatophyta</taxon>
        <taxon>Magnoliopsida</taxon>
        <taxon>eudicotyledons</taxon>
        <taxon>Gunneridae</taxon>
        <taxon>Pentapetalae</taxon>
        <taxon>rosids</taxon>
        <taxon>fabids</taxon>
        <taxon>Malpighiales</taxon>
        <taxon>Rhizophoraceae</taxon>
        <taxon>Rhizophora</taxon>
    </lineage>
</organism>
<dbReference type="EMBL" id="GGEC01068843">
    <property type="protein sequence ID" value="MBX49327.1"/>
    <property type="molecule type" value="Transcribed_RNA"/>
</dbReference>
<proteinExistence type="predicted"/>
<evidence type="ECO:0000313" key="1">
    <source>
        <dbReference type="EMBL" id="MBX49327.1"/>
    </source>
</evidence>
<reference evidence="1" key="1">
    <citation type="submission" date="2018-02" db="EMBL/GenBank/DDBJ databases">
        <title>Rhizophora mucronata_Transcriptome.</title>
        <authorList>
            <person name="Meera S.P."/>
            <person name="Sreeshan A."/>
            <person name="Augustine A."/>
        </authorList>
    </citation>
    <scope>NUCLEOTIDE SEQUENCE</scope>
    <source>
        <tissue evidence="1">Leaf</tissue>
    </source>
</reference>
<name>A0A2P2P3M3_RHIMU</name>
<sequence>MAFQASRMP</sequence>
<protein>
    <submittedName>
        <fullName evidence="1">Uncharacterized protein</fullName>
    </submittedName>
</protein>